<proteinExistence type="predicted"/>
<evidence type="ECO:0000256" key="2">
    <source>
        <dbReference type="ARBA" id="ARBA00022695"/>
    </source>
</evidence>
<dbReference type="NCBIfam" id="TIGR00125">
    <property type="entry name" value="cyt_tran_rel"/>
    <property type="match status" value="1"/>
</dbReference>
<evidence type="ECO:0000313" key="5">
    <source>
        <dbReference type="Proteomes" id="UP001178507"/>
    </source>
</evidence>
<dbReference type="EMBL" id="CAUJNA010002225">
    <property type="protein sequence ID" value="CAJ1391912.1"/>
    <property type="molecule type" value="Genomic_DNA"/>
</dbReference>
<dbReference type="AlphaFoldDB" id="A0AA36IQ35"/>
<sequence length="151" mass="16761">MSRKVVVASGYFDPLHYGHIEYLQRSKDLGDKLIVIVNNDLQATRKKGQPFMPARERVKLVRSLACVDAAIESIDQDQTVRRTLRLLHPDIFTNGGDITNDSVPEADVCRELGIKLVDGLGEKVQSSSYLINRIAKPSSSENLNGKLGREA</sequence>
<dbReference type="PANTHER" id="PTHR43793">
    <property type="entry name" value="FAD SYNTHASE"/>
    <property type="match status" value="1"/>
</dbReference>
<reference evidence="4" key="1">
    <citation type="submission" date="2023-08" db="EMBL/GenBank/DDBJ databases">
        <authorList>
            <person name="Chen Y."/>
            <person name="Shah S."/>
            <person name="Dougan E. K."/>
            <person name="Thang M."/>
            <person name="Chan C."/>
        </authorList>
    </citation>
    <scope>NUCLEOTIDE SEQUENCE</scope>
</reference>
<dbReference type="InterPro" id="IPR050385">
    <property type="entry name" value="Archaeal_FAD_synthase"/>
</dbReference>
<dbReference type="SUPFAM" id="SSF52374">
    <property type="entry name" value="Nucleotidylyl transferase"/>
    <property type="match status" value="1"/>
</dbReference>
<accession>A0AA36IQ35</accession>
<keyword evidence="5" id="KW-1185">Reference proteome</keyword>
<organism evidence="4 5">
    <name type="scientific">Effrenium voratum</name>
    <dbReference type="NCBI Taxonomy" id="2562239"/>
    <lineage>
        <taxon>Eukaryota</taxon>
        <taxon>Sar</taxon>
        <taxon>Alveolata</taxon>
        <taxon>Dinophyceae</taxon>
        <taxon>Suessiales</taxon>
        <taxon>Symbiodiniaceae</taxon>
        <taxon>Effrenium</taxon>
    </lineage>
</organism>
<evidence type="ECO:0000259" key="3">
    <source>
        <dbReference type="Pfam" id="PF01467"/>
    </source>
</evidence>
<dbReference type="Gene3D" id="3.40.50.620">
    <property type="entry name" value="HUPs"/>
    <property type="match status" value="1"/>
</dbReference>
<keyword evidence="2" id="KW-0548">Nucleotidyltransferase</keyword>
<gene>
    <name evidence="4" type="ORF">EVOR1521_LOCUS17146</name>
</gene>
<keyword evidence="1" id="KW-0808">Transferase</keyword>
<protein>
    <recommendedName>
        <fullName evidence="3">Cytidyltransferase-like domain-containing protein</fullName>
    </recommendedName>
</protein>
<feature type="domain" description="Cytidyltransferase-like" evidence="3">
    <location>
        <begin position="8"/>
        <end position="103"/>
    </location>
</feature>
<comment type="caution">
    <text evidence="4">The sequence shown here is derived from an EMBL/GenBank/DDBJ whole genome shotgun (WGS) entry which is preliminary data.</text>
</comment>
<dbReference type="InterPro" id="IPR014729">
    <property type="entry name" value="Rossmann-like_a/b/a_fold"/>
</dbReference>
<dbReference type="Proteomes" id="UP001178507">
    <property type="component" value="Unassembled WGS sequence"/>
</dbReference>
<dbReference type="GO" id="GO:0016779">
    <property type="term" value="F:nucleotidyltransferase activity"/>
    <property type="evidence" value="ECO:0007669"/>
    <property type="project" value="UniProtKB-KW"/>
</dbReference>
<dbReference type="Pfam" id="PF01467">
    <property type="entry name" value="CTP_transf_like"/>
    <property type="match status" value="1"/>
</dbReference>
<dbReference type="InterPro" id="IPR004821">
    <property type="entry name" value="Cyt_trans-like"/>
</dbReference>
<evidence type="ECO:0000256" key="1">
    <source>
        <dbReference type="ARBA" id="ARBA00022679"/>
    </source>
</evidence>
<dbReference type="PANTHER" id="PTHR43793:SF1">
    <property type="entry name" value="FAD SYNTHASE"/>
    <property type="match status" value="1"/>
</dbReference>
<evidence type="ECO:0000313" key="4">
    <source>
        <dbReference type="EMBL" id="CAJ1391912.1"/>
    </source>
</evidence>
<name>A0AA36IQ35_9DINO</name>